<evidence type="ECO:0000313" key="14">
    <source>
        <dbReference type="EMBL" id="SPT54343.1"/>
    </source>
</evidence>
<dbReference type="PROSITE" id="PS50109">
    <property type="entry name" value="HIS_KIN"/>
    <property type="match status" value="1"/>
</dbReference>
<evidence type="ECO:0000256" key="7">
    <source>
        <dbReference type="ARBA" id="ARBA00022777"/>
    </source>
</evidence>
<feature type="compositionally biased region" description="Pro residues" evidence="11">
    <location>
        <begin position="273"/>
        <end position="292"/>
    </location>
</feature>
<comment type="subcellular location">
    <subcellularLocation>
        <location evidence="2">Cell membrane</location>
    </subcellularLocation>
</comment>
<evidence type="ECO:0000256" key="9">
    <source>
        <dbReference type="ARBA" id="ARBA00023012"/>
    </source>
</evidence>
<dbReference type="InterPro" id="IPR005467">
    <property type="entry name" value="His_kinase_dom"/>
</dbReference>
<evidence type="ECO:0000256" key="2">
    <source>
        <dbReference type="ARBA" id="ARBA00004236"/>
    </source>
</evidence>
<comment type="caution">
    <text evidence="14">The sequence shown here is derived from an EMBL/GenBank/DDBJ whole genome shotgun (WGS) entry which is preliminary data.</text>
</comment>
<proteinExistence type="predicted"/>
<keyword evidence="7 14" id="KW-0418">Kinase</keyword>
<keyword evidence="15" id="KW-1185">Reference proteome</keyword>
<dbReference type="CDD" id="cd00082">
    <property type="entry name" value="HisKA"/>
    <property type="match status" value="1"/>
</dbReference>
<dbReference type="Gene3D" id="1.10.287.130">
    <property type="match status" value="1"/>
</dbReference>
<dbReference type="SMART" id="SM00388">
    <property type="entry name" value="HisKA"/>
    <property type="match status" value="1"/>
</dbReference>
<keyword evidence="12" id="KW-0732">Signal</keyword>
<keyword evidence="8" id="KW-0067">ATP-binding</keyword>
<dbReference type="Pfam" id="PF02518">
    <property type="entry name" value="HATPase_c"/>
    <property type="match status" value="1"/>
</dbReference>
<evidence type="ECO:0000256" key="6">
    <source>
        <dbReference type="ARBA" id="ARBA00022741"/>
    </source>
</evidence>
<keyword evidence="5 14" id="KW-0808">Transferase</keyword>
<dbReference type="InterPro" id="IPR003661">
    <property type="entry name" value="HisK_dim/P_dom"/>
</dbReference>
<keyword evidence="6" id="KW-0547">Nucleotide-binding</keyword>
<accession>A0ABY1VTJ1</accession>
<dbReference type="InterPro" id="IPR036890">
    <property type="entry name" value="HATPase_C_sf"/>
</dbReference>
<feature type="chain" id="PRO_5045542235" description="Sensor-like histidine kinase SenX3" evidence="12">
    <location>
        <begin position="22"/>
        <end position="299"/>
    </location>
</feature>
<evidence type="ECO:0000256" key="5">
    <source>
        <dbReference type="ARBA" id="ARBA00022679"/>
    </source>
</evidence>
<keyword evidence="4" id="KW-0597">Phosphoprotein</keyword>
<name>A0ABY1VTJ1_9ACTO</name>
<dbReference type="EMBL" id="UAPQ01000010">
    <property type="protein sequence ID" value="SPT54343.1"/>
    <property type="molecule type" value="Genomic_DNA"/>
</dbReference>
<comment type="catalytic activity">
    <reaction evidence="1">
        <text>ATP + protein L-histidine = ADP + protein N-phospho-L-histidine.</text>
        <dbReference type="EC" id="2.7.13.3"/>
    </reaction>
</comment>
<dbReference type="Gene3D" id="3.30.565.10">
    <property type="entry name" value="Histidine kinase-like ATPase, C-terminal domain"/>
    <property type="match status" value="1"/>
</dbReference>
<protein>
    <recommendedName>
        <fullName evidence="10">Sensor-like histidine kinase SenX3</fullName>
        <ecNumber evidence="3">2.7.13.3</ecNumber>
    </recommendedName>
</protein>
<dbReference type="PRINTS" id="PR00344">
    <property type="entry name" value="BCTRLSENSOR"/>
</dbReference>
<dbReference type="InterPro" id="IPR004358">
    <property type="entry name" value="Sig_transdc_His_kin-like_C"/>
</dbReference>
<feature type="region of interest" description="Disordered" evidence="11">
    <location>
        <begin position="267"/>
        <end position="299"/>
    </location>
</feature>
<evidence type="ECO:0000256" key="12">
    <source>
        <dbReference type="SAM" id="SignalP"/>
    </source>
</evidence>
<dbReference type="InterPro" id="IPR036097">
    <property type="entry name" value="HisK_dim/P_sf"/>
</dbReference>
<dbReference type="RefSeq" id="WP_111837226.1">
    <property type="nucleotide sequence ID" value="NZ_UAPQ01000010.1"/>
</dbReference>
<dbReference type="SUPFAM" id="SSF47384">
    <property type="entry name" value="Homodimeric domain of signal transducing histidine kinase"/>
    <property type="match status" value="1"/>
</dbReference>
<evidence type="ECO:0000313" key="15">
    <source>
        <dbReference type="Proteomes" id="UP000250006"/>
    </source>
</evidence>
<sequence>MSPAATLALAVALALAGIATAAALLQHRRANIARAEAERLRAQARERATPRDVLAHEIRTPLSLIRGSAELLAEETPGDLNQVQQRFVTTIIDNCEQAIGMAEDFLTQARLDHELFSLHLARVELRSLVRTLVQEMRRSTRTQIRLDDHGAPIRITADARLLRQAIANTVTNSVRHAGTDATVTVSVTAADSTALVTISDDGAGMTLEQKRALFTPYSSTNALDAPASKGVGLGMVITRQVLALHGGEVLIDTISARGTTIYLSLPTHGPTAAAPPPATPPSPPLTTSPAPPSALKRGQ</sequence>
<evidence type="ECO:0000256" key="4">
    <source>
        <dbReference type="ARBA" id="ARBA00022553"/>
    </source>
</evidence>
<evidence type="ECO:0000256" key="8">
    <source>
        <dbReference type="ARBA" id="ARBA00022840"/>
    </source>
</evidence>
<evidence type="ECO:0000256" key="10">
    <source>
        <dbReference type="ARBA" id="ARBA00039401"/>
    </source>
</evidence>
<dbReference type="Pfam" id="PF00512">
    <property type="entry name" value="HisKA"/>
    <property type="match status" value="1"/>
</dbReference>
<dbReference type="SMART" id="SM00387">
    <property type="entry name" value="HATPase_c"/>
    <property type="match status" value="1"/>
</dbReference>
<dbReference type="PANTHER" id="PTHR42878:SF7">
    <property type="entry name" value="SENSOR HISTIDINE KINASE GLRK"/>
    <property type="match status" value="1"/>
</dbReference>
<dbReference type="SUPFAM" id="SSF55874">
    <property type="entry name" value="ATPase domain of HSP90 chaperone/DNA topoisomerase II/histidine kinase"/>
    <property type="match status" value="1"/>
</dbReference>
<dbReference type="GO" id="GO:0004673">
    <property type="term" value="F:protein histidine kinase activity"/>
    <property type="evidence" value="ECO:0007669"/>
    <property type="project" value="UniProtKB-EC"/>
</dbReference>
<keyword evidence="9" id="KW-0902">Two-component regulatory system</keyword>
<dbReference type="InterPro" id="IPR050351">
    <property type="entry name" value="BphY/WalK/GraS-like"/>
</dbReference>
<reference evidence="14 15" key="1">
    <citation type="submission" date="2018-06" db="EMBL/GenBank/DDBJ databases">
        <authorList>
            <consortium name="Pathogen Informatics"/>
            <person name="Doyle S."/>
        </authorList>
    </citation>
    <scope>NUCLEOTIDE SEQUENCE [LARGE SCALE GENOMIC DNA]</scope>
    <source>
        <strain evidence="14 15">NCTC11535</strain>
    </source>
</reference>
<feature type="domain" description="Histidine kinase" evidence="13">
    <location>
        <begin position="53"/>
        <end position="269"/>
    </location>
</feature>
<dbReference type="InterPro" id="IPR003594">
    <property type="entry name" value="HATPase_dom"/>
</dbReference>
<evidence type="ECO:0000256" key="11">
    <source>
        <dbReference type="SAM" id="MobiDB-lite"/>
    </source>
</evidence>
<dbReference type="EC" id="2.7.13.3" evidence="3"/>
<dbReference type="Proteomes" id="UP000250006">
    <property type="component" value="Unassembled WGS sequence"/>
</dbReference>
<organism evidence="14 15">
    <name type="scientific">Actinomyces bovis</name>
    <dbReference type="NCBI Taxonomy" id="1658"/>
    <lineage>
        <taxon>Bacteria</taxon>
        <taxon>Bacillati</taxon>
        <taxon>Actinomycetota</taxon>
        <taxon>Actinomycetes</taxon>
        <taxon>Actinomycetales</taxon>
        <taxon>Actinomycetaceae</taxon>
        <taxon>Actinomyces</taxon>
    </lineage>
</organism>
<evidence type="ECO:0000256" key="3">
    <source>
        <dbReference type="ARBA" id="ARBA00012438"/>
    </source>
</evidence>
<gene>
    <name evidence="14" type="primary">divJ</name>
    <name evidence="14" type="ORF">NCTC11535_02057</name>
</gene>
<evidence type="ECO:0000256" key="1">
    <source>
        <dbReference type="ARBA" id="ARBA00000085"/>
    </source>
</evidence>
<feature type="signal peptide" evidence="12">
    <location>
        <begin position="1"/>
        <end position="21"/>
    </location>
</feature>
<dbReference type="CDD" id="cd00075">
    <property type="entry name" value="HATPase"/>
    <property type="match status" value="1"/>
</dbReference>
<dbReference type="PANTHER" id="PTHR42878">
    <property type="entry name" value="TWO-COMPONENT HISTIDINE KINASE"/>
    <property type="match status" value="1"/>
</dbReference>
<evidence type="ECO:0000259" key="13">
    <source>
        <dbReference type="PROSITE" id="PS50109"/>
    </source>
</evidence>